<comment type="caution">
    <text evidence="1">The sequence shown here is derived from an EMBL/GenBank/DDBJ whole genome shotgun (WGS) entry which is preliminary data.</text>
</comment>
<proteinExistence type="predicted"/>
<name>A0A8J3IIU7_9CHLR</name>
<reference evidence="1" key="1">
    <citation type="submission" date="2020-10" db="EMBL/GenBank/DDBJ databases">
        <title>Taxonomic study of unclassified bacteria belonging to the class Ktedonobacteria.</title>
        <authorList>
            <person name="Yabe S."/>
            <person name="Wang C.M."/>
            <person name="Zheng Y."/>
            <person name="Sakai Y."/>
            <person name="Cavaletti L."/>
            <person name="Monciardini P."/>
            <person name="Donadio S."/>
        </authorList>
    </citation>
    <scope>NUCLEOTIDE SEQUENCE</scope>
    <source>
        <strain evidence="1">ID150040</strain>
    </source>
</reference>
<evidence type="ECO:0000313" key="1">
    <source>
        <dbReference type="EMBL" id="GHO90456.1"/>
    </source>
</evidence>
<dbReference type="Proteomes" id="UP000597444">
    <property type="component" value="Unassembled WGS sequence"/>
</dbReference>
<dbReference type="EMBL" id="BNJK01000001">
    <property type="protein sequence ID" value="GHO90456.1"/>
    <property type="molecule type" value="Genomic_DNA"/>
</dbReference>
<keyword evidence="2" id="KW-1185">Reference proteome</keyword>
<protein>
    <submittedName>
        <fullName evidence="1">Uncharacterized protein</fullName>
    </submittedName>
</protein>
<sequence length="60" mass="6902">MLGLLTYRKVKPRASCLSMHPIIDETDHVGLTKKRVAIWWCESERTGALLHMRGRSAKPR</sequence>
<dbReference type="AlphaFoldDB" id="A0A8J3IIU7"/>
<evidence type="ECO:0000313" key="2">
    <source>
        <dbReference type="Proteomes" id="UP000597444"/>
    </source>
</evidence>
<organism evidence="1 2">
    <name type="scientific">Reticulibacter mediterranei</name>
    <dbReference type="NCBI Taxonomy" id="2778369"/>
    <lineage>
        <taxon>Bacteria</taxon>
        <taxon>Bacillati</taxon>
        <taxon>Chloroflexota</taxon>
        <taxon>Ktedonobacteria</taxon>
        <taxon>Ktedonobacterales</taxon>
        <taxon>Reticulibacteraceae</taxon>
        <taxon>Reticulibacter</taxon>
    </lineage>
</organism>
<gene>
    <name evidence="1" type="ORF">KSF_005040</name>
</gene>
<accession>A0A8J3IIU7</accession>